<keyword evidence="3 7" id="KW-0347">Helicase</keyword>
<keyword evidence="1" id="KW-0547">Nucleotide-binding</keyword>
<name>A5UL22_METS3</name>
<dbReference type="HOGENOM" id="CLU_024175_0_0_2"/>
<dbReference type="KEGG" id="msi:Msm_0695"/>
<dbReference type="GO" id="GO:0005524">
    <property type="term" value="F:ATP binding"/>
    <property type="evidence" value="ECO:0007669"/>
    <property type="project" value="UniProtKB-KW"/>
</dbReference>
<dbReference type="PANTHER" id="PTHR11274:SF0">
    <property type="entry name" value="GENERAL TRANSCRIPTION AND DNA REPAIR FACTOR IIH HELICASE SUBUNIT XPB"/>
    <property type="match status" value="1"/>
</dbReference>
<feature type="domain" description="Helicase ATP-binding" evidence="5">
    <location>
        <begin position="251"/>
        <end position="423"/>
    </location>
</feature>
<accession>A5UL22</accession>
<dbReference type="GO" id="GO:0004386">
    <property type="term" value="F:helicase activity"/>
    <property type="evidence" value="ECO:0007669"/>
    <property type="project" value="UniProtKB-KW"/>
</dbReference>
<organism evidence="7 8">
    <name type="scientific">Methanobrevibacter smithii (strain ATCC 35061 / DSM 861 / OCM 144 / PS)</name>
    <dbReference type="NCBI Taxonomy" id="420247"/>
    <lineage>
        <taxon>Archaea</taxon>
        <taxon>Methanobacteriati</taxon>
        <taxon>Methanobacteriota</taxon>
        <taxon>Methanomada group</taxon>
        <taxon>Methanobacteria</taxon>
        <taxon>Methanobacteriales</taxon>
        <taxon>Methanobacteriaceae</taxon>
        <taxon>Methanobrevibacter</taxon>
    </lineage>
</organism>
<dbReference type="Pfam" id="PF00271">
    <property type="entry name" value="Helicase_C"/>
    <property type="match status" value="1"/>
</dbReference>
<dbReference type="EnsemblBacteria" id="ABQ86900">
    <property type="protein sequence ID" value="ABQ86900"/>
    <property type="gene ID" value="Msm_0695"/>
</dbReference>
<protein>
    <submittedName>
        <fullName evidence="7">DNA repair helicase</fullName>
    </submittedName>
</protein>
<dbReference type="AlphaFoldDB" id="A5UL22"/>
<dbReference type="RefSeq" id="WP_011954051.1">
    <property type="nucleotide sequence ID" value="NC_009515.1"/>
</dbReference>
<dbReference type="PROSITE" id="PS51192">
    <property type="entry name" value="HELICASE_ATP_BIND_1"/>
    <property type="match status" value="1"/>
</dbReference>
<dbReference type="eggNOG" id="arCOG00874">
    <property type="taxonomic scope" value="Archaea"/>
</dbReference>
<dbReference type="GeneID" id="78817324"/>
<dbReference type="GO" id="GO:0016787">
    <property type="term" value="F:hydrolase activity"/>
    <property type="evidence" value="ECO:0007669"/>
    <property type="project" value="UniProtKB-KW"/>
</dbReference>
<reference evidence="7 8" key="1">
    <citation type="journal article" date="2007" name="Proc. Natl. Acad. Sci. U.S.A.">
        <title>Genomic and metabolic adaptations of Methanobrevibacter smithii to the human gut.</title>
        <authorList>
            <person name="Samuel B.S."/>
            <person name="Hansen E.E."/>
            <person name="Manchester J.K."/>
            <person name="Coutinho P.M."/>
            <person name="Henrissat B."/>
            <person name="Fulton R."/>
            <person name="Latreille P."/>
            <person name="Kim K."/>
            <person name="Wilson R.K."/>
            <person name="Gordon J.I."/>
        </authorList>
    </citation>
    <scope>NUCLEOTIDE SEQUENCE [LARGE SCALE GENOMIC DNA]</scope>
    <source>
        <strain evidence="8">ATCC 35061 / DSM 861 / OCM 144 / PS</strain>
    </source>
</reference>
<dbReference type="InterPro" id="IPR006935">
    <property type="entry name" value="Helicase/UvrB_N"/>
</dbReference>
<evidence type="ECO:0000259" key="6">
    <source>
        <dbReference type="PROSITE" id="PS51194"/>
    </source>
</evidence>
<evidence type="ECO:0000256" key="4">
    <source>
        <dbReference type="ARBA" id="ARBA00022840"/>
    </source>
</evidence>
<keyword evidence="4" id="KW-0067">ATP-binding</keyword>
<dbReference type="CDD" id="cd09179">
    <property type="entry name" value="PLDc_N_DEXD_a"/>
    <property type="match status" value="1"/>
</dbReference>
<dbReference type="InterPro" id="IPR001650">
    <property type="entry name" value="Helicase_C-like"/>
</dbReference>
<evidence type="ECO:0000313" key="8">
    <source>
        <dbReference type="Proteomes" id="UP000001992"/>
    </source>
</evidence>
<keyword evidence="8" id="KW-1185">Reference proteome</keyword>
<dbReference type="PATRIC" id="fig|420247.28.peg.692"/>
<dbReference type="eggNOG" id="arCOG07871">
    <property type="taxonomic scope" value="Archaea"/>
</dbReference>
<dbReference type="Proteomes" id="UP000001992">
    <property type="component" value="Chromosome"/>
</dbReference>
<dbReference type="EMBL" id="CP000678">
    <property type="protein sequence ID" value="ABQ86900.1"/>
    <property type="molecule type" value="Genomic_DNA"/>
</dbReference>
<dbReference type="SMART" id="SM00490">
    <property type="entry name" value="HELICc"/>
    <property type="match status" value="1"/>
</dbReference>
<dbReference type="InterPro" id="IPR027417">
    <property type="entry name" value="P-loop_NTPase"/>
</dbReference>
<feature type="domain" description="Helicase C-terminal" evidence="6">
    <location>
        <begin position="500"/>
        <end position="656"/>
    </location>
</feature>
<evidence type="ECO:0000259" key="5">
    <source>
        <dbReference type="PROSITE" id="PS51192"/>
    </source>
</evidence>
<dbReference type="GO" id="GO:0140097">
    <property type="term" value="F:catalytic activity, acting on DNA"/>
    <property type="evidence" value="ECO:0007669"/>
    <property type="project" value="UniProtKB-ARBA"/>
</dbReference>
<dbReference type="Gene3D" id="3.40.50.300">
    <property type="entry name" value="P-loop containing nucleotide triphosphate hydrolases"/>
    <property type="match status" value="2"/>
</dbReference>
<evidence type="ECO:0000256" key="3">
    <source>
        <dbReference type="ARBA" id="ARBA00022806"/>
    </source>
</evidence>
<dbReference type="BioCyc" id="MSMI420247:GHWZ-708-MONOMER"/>
<dbReference type="GO" id="GO:0003677">
    <property type="term" value="F:DNA binding"/>
    <property type="evidence" value="ECO:0007669"/>
    <property type="project" value="InterPro"/>
</dbReference>
<evidence type="ECO:0000256" key="2">
    <source>
        <dbReference type="ARBA" id="ARBA00022801"/>
    </source>
</evidence>
<dbReference type="SMART" id="SM00487">
    <property type="entry name" value="DEXDc"/>
    <property type="match status" value="1"/>
</dbReference>
<dbReference type="PROSITE" id="PS51194">
    <property type="entry name" value="HELICASE_CTER"/>
    <property type="match status" value="1"/>
</dbReference>
<proteinExistence type="predicted"/>
<dbReference type="Pfam" id="PF04851">
    <property type="entry name" value="ResIII"/>
    <property type="match status" value="1"/>
</dbReference>
<evidence type="ECO:0000256" key="1">
    <source>
        <dbReference type="ARBA" id="ARBA00022741"/>
    </source>
</evidence>
<keyword evidence="2" id="KW-0378">Hydrolase</keyword>
<dbReference type="InterPro" id="IPR050615">
    <property type="entry name" value="ATP-dep_DNA_Helicase"/>
</dbReference>
<sequence>MVFKDIDSEVSPSYNSAHDDIVNNFYNLVLSEAIKYDRISGFFNSTSLAIAARGIDKFIKNNGHMRLICGAKLNVADLESINNSDDLKNIIDINFLKDYDSIEDEIVKNHVKVLGWMVANNYLEIKIGVNRKKDGFYESGMIHSKIGIMYDELDDSILFDGSVNETAFGWKNNIESLKVFKSWKNPEFMENDKKDFENFWEGNDPSLELFDVPDATKKKLIEIAPNSKDELFNLKLDSKPKLRDYQEEAVENWINNNYRGIFSMATGTGKTFTALSCWDYLRNKKNNLLTIIVCPQKHLISQWESNLKEFGFNGSILIASGDNNKWSSELLGLIGDLESSFNSNNQVVVFTTFKTFASEKFRKKIDFFEGDSLVIVDEVHGIGSFEYRKSLLNKYNHRLGLSATPEIEDDFERTDLVYDYFNGIIYDYDLENAIQKGFLTRYNYHPIFVDLNNEEMELYKDYTYKISIILQKKKKTLLDEKRLNTLLIKRRDVINNAEDKFAHLHTFLKDQEDIKDLIIYCTGKQLPKVQNILDEFDISNHKFTGEESTKKINGKSERDRILELFSKGYYQSLVAIKCLDEGVDVPSTQTAFLMASTLNSRQHIQRRGRVLRKSPGKSKANIYDLIIFPKLKGESNSVKTIFKNEQKRYDEYADLADNSSECSQKFLKKWEEIT</sequence>
<dbReference type="STRING" id="420247.Msm_0695"/>
<evidence type="ECO:0000313" key="7">
    <source>
        <dbReference type="EMBL" id="ABQ86900.1"/>
    </source>
</evidence>
<dbReference type="InterPro" id="IPR014001">
    <property type="entry name" value="Helicase_ATP-bd"/>
</dbReference>
<dbReference type="SUPFAM" id="SSF52540">
    <property type="entry name" value="P-loop containing nucleoside triphosphate hydrolases"/>
    <property type="match status" value="2"/>
</dbReference>
<dbReference type="CDD" id="cd17926">
    <property type="entry name" value="DEXHc_RE"/>
    <property type="match status" value="1"/>
</dbReference>
<gene>
    <name evidence="7" type="ordered locus">Msm_0695</name>
</gene>
<dbReference type="PANTHER" id="PTHR11274">
    <property type="entry name" value="RAD25/XP-B DNA REPAIR HELICASE"/>
    <property type="match status" value="1"/>
</dbReference>